<proteinExistence type="predicted"/>
<sequence>MLMDLKTVLRWSLWVCLEENPPSRRYYWTQTQREGGFRQVLQESELREIDEAQHPKERADGWLEVELGEFLCQGEEYGELEMDCMEIKSGWGKRGLIVEGIEVRPKRM</sequence>
<dbReference type="EMBL" id="JBEDUW010000006">
    <property type="protein sequence ID" value="KAK9919294.1"/>
    <property type="molecule type" value="Genomic_DNA"/>
</dbReference>
<evidence type="ECO:0000313" key="1">
    <source>
        <dbReference type="EMBL" id="KAK9919294.1"/>
    </source>
</evidence>
<evidence type="ECO:0000313" key="2">
    <source>
        <dbReference type="Proteomes" id="UP001457282"/>
    </source>
</evidence>
<dbReference type="Pfam" id="PF14299">
    <property type="entry name" value="PP2"/>
    <property type="match status" value="1"/>
</dbReference>
<dbReference type="PANTHER" id="PTHR32278:SF111">
    <property type="entry name" value="F-BOX PROTEIN PP2-B12-RELATED"/>
    <property type="match status" value="1"/>
</dbReference>
<dbReference type="Proteomes" id="UP001457282">
    <property type="component" value="Unassembled WGS sequence"/>
</dbReference>
<name>A0AAW1W5W2_RUBAR</name>
<dbReference type="PANTHER" id="PTHR32278">
    <property type="entry name" value="F-BOX DOMAIN-CONTAINING PROTEIN"/>
    <property type="match status" value="1"/>
</dbReference>
<protein>
    <recommendedName>
        <fullName evidence="3">F-box protein PP2-B12</fullName>
    </recommendedName>
</protein>
<evidence type="ECO:0008006" key="3">
    <source>
        <dbReference type="Google" id="ProtNLM"/>
    </source>
</evidence>
<keyword evidence="2" id="KW-1185">Reference proteome</keyword>
<gene>
    <name evidence="1" type="ORF">M0R45_027899</name>
</gene>
<comment type="caution">
    <text evidence="1">The sequence shown here is derived from an EMBL/GenBank/DDBJ whole genome shotgun (WGS) entry which is preliminary data.</text>
</comment>
<accession>A0AAW1W5W2</accession>
<organism evidence="1 2">
    <name type="scientific">Rubus argutus</name>
    <name type="common">Southern blackberry</name>
    <dbReference type="NCBI Taxonomy" id="59490"/>
    <lineage>
        <taxon>Eukaryota</taxon>
        <taxon>Viridiplantae</taxon>
        <taxon>Streptophyta</taxon>
        <taxon>Embryophyta</taxon>
        <taxon>Tracheophyta</taxon>
        <taxon>Spermatophyta</taxon>
        <taxon>Magnoliopsida</taxon>
        <taxon>eudicotyledons</taxon>
        <taxon>Gunneridae</taxon>
        <taxon>Pentapetalae</taxon>
        <taxon>rosids</taxon>
        <taxon>fabids</taxon>
        <taxon>Rosales</taxon>
        <taxon>Rosaceae</taxon>
        <taxon>Rosoideae</taxon>
        <taxon>Rosoideae incertae sedis</taxon>
        <taxon>Rubus</taxon>
    </lineage>
</organism>
<reference evidence="1 2" key="1">
    <citation type="journal article" date="2023" name="G3 (Bethesda)">
        <title>A chromosome-length genome assembly and annotation of blackberry (Rubus argutus, cv. 'Hillquist').</title>
        <authorList>
            <person name="Bruna T."/>
            <person name="Aryal R."/>
            <person name="Dudchenko O."/>
            <person name="Sargent D.J."/>
            <person name="Mead D."/>
            <person name="Buti M."/>
            <person name="Cavallini A."/>
            <person name="Hytonen T."/>
            <person name="Andres J."/>
            <person name="Pham M."/>
            <person name="Weisz D."/>
            <person name="Mascagni F."/>
            <person name="Usai G."/>
            <person name="Natali L."/>
            <person name="Bassil N."/>
            <person name="Fernandez G.E."/>
            <person name="Lomsadze A."/>
            <person name="Armour M."/>
            <person name="Olukolu B."/>
            <person name="Poorten T."/>
            <person name="Britton C."/>
            <person name="Davik J."/>
            <person name="Ashrafi H."/>
            <person name="Aiden E.L."/>
            <person name="Borodovsky M."/>
            <person name="Worthington M."/>
        </authorList>
    </citation>
    <scope>NUCLEOTIDE SEQUENCE [LARGE SCALE GENOMIC DNA]</scope>
    <source>
        <strain evidence="1">PI 553951</strain>
    </source>
</reference>
<dbReference type="AlphaFoldDB" id="A0AAW1W5W2"/>
<dbReference type="InterPro" id="IPR025886">
    <property type="entry name" value="PP2-like"/>
</dbReference>